<evidence type="ECO:0000313" key="5">
    <source>
        <dbReference type="Proteomes" id="UP000812844"/>
    </source>
</evidence>
<dbReference type="Pfam" id="PF16403">
    <property type="entry name" value="Bact_surface_Ig-like"/>
    <property type="match status" value="3"/>
</dbReference>
<dbReference type="Proteomes" id="UP000812844">
    <property type="component" value="Unassembled WGS sequence"/>
</dbReference>
<gene>
    <name evidence="4" type="ORF">KIH73_09010</name>
</gene>
<feature type="domain" description="Pesticidal crystal protein Cry22Aa Ig-like" evidence="3">
    <location>
        <begin position="327"/>
        <end position="388"/>
    </location>
</feature>
<name>A0ABS6WCP2_9BIFI</name>
<dbReference type="InterPro" id="IPR032179">
    <property type="entry name" value="Cry22Aa_Ig-like"/>
</dbReference>
<organism evidence="4 5">
    <name type="scientific">Bifidobacterium phasiani</name>
    <dbReference type="NCBI Taxonomy" id="2834431"/>
    <lineage>
        <taxon>Bacteria</taxon>
        <taxon>Bacillati</taxon>
        <taxon>Actinomycetota</taxon>
        <taxon>Actinomycetes</taxon>
        <taxon>Bifidobacteriales</taxon>
        <taxon>Bifidobacteriaceae</taxon>
        <taxon>Bifidobacterium</taxon>
    </lineage>
</organism>
<feature type="chain" id="PRO_5046465430" evidence="2">
    <location>
        <begin position="29"/>
        <end position="464"/>
    </location>
</feature>
<evidence type="ECO:0000259" key="3">
    <source>
        <dbReference type="Pfam" id="PF16403"/>
    </source>
</evidence>
<evidence type="ECO:0000313" key="4">
    <source>
        <dbReference type="EMBL" id="MBW3083491.1"/>
    </source>
</evidence>
<sequence length="464" mass="47217">MRRSKLGAVATVAAVALAMFSFAPVASADDAGRIANWTVHVYPQKDGTNRTLDEILAAMNTDGEATFAPDNDRFVTTTYSGAVPDDEAGSFLDYTGSRFGLGDDVYDHYIQADDGTYYGITKQIRVKNSFMAGTAWGAAGKPYSGPIFLNAAEPYDIEMWTIGNAIPTIDARDLTIAQGDEFDPLAGVSATDKEDGDLTPAIQVAENTVNPDVPGTYKVVYTVVDGGHGASRRTVAVKVAARPVVDGAQDLAVAAGSTFDPLAGVSAADADGNPIELTAADVTGTVDTTRPGTYPLTYTVTDAAGITRTFTRAVTVRNAPAARSAAVAVAAGSAFDPLRATSFTDADGAAIDPANVTVVSGSVDTSKPGVYAVTYKVTDRYGVSSEVTVEYTVEGAPASAGAGGAAGQTDSKGSAAVAKGGSPAAVAKDGLPVTGAAFGVVALGMLALVAAGGLGAVAVRRMRR</sequence>
<dbReference type="RefSeq" id="WP_219082720.1">
    <property type="nucleotide sequence ID" value="NZ_JAHBBD010000024.1"/>
</dbReference>
<feature type="signal peptide" evidence="2">
    <location>
        <begin position="1"/>
        <end position="28"/>
    </location>
</feature>
<dbReference type="EMBL" id="JAHBBD010000024">
    <property type="protein sequence ID" value="MBW3083491.1"/>
    <property type="molecule type" value="Genomic_DNA"/>
</dbReference>
<keyword evidence="1" id="KW-1133">Transmembrane helix</keyword>
<proteinExistence type="predicted"/>
<keyword evidence="5" id="KW-1185">Reference proteome</keyword>
<accession>A0ABS6WCP2</accession>
<evidence type="ECO:0000256" key="1">
    <source>
        <dbReference type="SAM" id="Phobius"/>
    </source>
</evidence>
<feature type="domain" description="Pesticidal crystal protein Cry22Aa Ig-like" evidence="3">
    <location>
        <begin position="246"/>
        <end position="316"/>
    </location>
</feature>
<reference evidence="4 5" key="1">
    <citation type="submission" date="2021-05" db="EMBL/GenBank/DDBJ databases">
        <title>Phylogenetic classification of ten novel species belonging to the genus Bifidobacterium comprising B. colchicus sp. nov., B. abeli sp. nov., B. bicoloris sp. nov., B. guerezis sp. nov., B. rosaliae sp. nov., B. santillanensis sp. nov., B. argentati sp. nov., B. amazzoni sp. nov., B. pluviali sp. nov., and B. pinnaculum sp. nov.</title>
        <authorList>
            <person name="Lugli G.A."/>
            <person name="Ruiz Garcia L."/>
            <person name="Margolles A."/>
            <person name="Ventura M."/>
        </authorList>
    </citation>
    <scope>NUCLEOTIDE SEQUENCE [LARGE SCALE GENOMIC DNA]</scope>
    <source>
        <strain evidence="4 5">6T3</strain>
    </source>
</reference>
<protein>
    <submittedName>
        <fullName evidence="4">DUF5011 domain-containing protein</fullName>
    </submittedName>
</protein>
<evidence type="ECO:0000256" key="2">
    <source>
        <dbReference type="SAM" id="SignalP"/>
    </source>
</evidence>
<feature type="domain" description="Pesticidal crystal protein Cry22Aa Ig-like" evidence="3">
    <location>
        <begin position="172"/>
        <end position="237"/>
    </location>
</feature>
<comment type="caution">
    <text evidence="4">The sequence shown here is derived from an EMBL/GenBank/DDBJ whole genome shotgun (WGS) entry which is preliminary data.</text>
</comment>
<keyword evidence="2" id="KW-0732">Signal</keyword>
<feature type="transmembrane region" description="Helical" evidence="1">
    <location>
        <begin position="436"/>
        <end position="459"/>
    </location>
</feature>
<keyword evidence="1" id="KW-0812">Transmembrane</keyword>
<keyword evidence="1" id="KW-0472">Membrane</keyword>